<evidence type="ECO:0000256" key="3">
    <source>
        <dbReference type="ARBA" id="ARBA00023015"/>
    </source>
</evidence>
<dbReference type="STRING" id="3659.A0A0A0KY70"/>
<name>A0A0A0KY70_CUCSA</name>
<evidence type="ECO:0000313" key="9">
    <source>
        <dbReference type="EMBL" id="KGN54443.1"/>
    </source>
</evidence>
<feature type="compositionally biased region" description="Low complexity" evidence="7">
    <location>
        <begin position="115"/>
        <end position="127"/>
    </location>
</feature>
<dbReference type="Pfam" id="PF13724">
    <property type="entry name" value="DNA_binding_2"/>
    <property type="match status" value="1"/>
</dbReference>
<dbReference type="PANTHER" id="PTHR33057:SF151">
    <property type="entry name" value="TRANSCRIPTION REPRESSOR OFP1"/>
    <property type="match status" value="1"/>
</dbReference>
<feature type="domain" description="OVATE" evidence="8">
    <location>
        <begin position="267"/>
        <end position="326"/>
    </location>
</feature>
<comment type="function">
    <text evidence="6">Transcriptional repressor that regulates multiple aspects of plant growth and development.</text>
</comment>
<evidence type="ECO:0000256" key="7">
    <source>
        <dbReference type="SAM" id="MobiDB-lite"/>
    </source>
</evidence>
<feature type="region of interest" description="Disordered" evidence="7">
    <location>
        <begin position="27"/>
        <end position="127"/>
    </location>
</feature>
<dbReference type="PANTHER" id="PTHR33057">
    <property type="entry name" value="TRANSCRIPTION REPRESSOR OFP7-RELATED"/>
    <property type="match status" value="1"/>
</dbReference>
<gene>
    <name evidence="9" type="ORF">Csa_4G332100</name>
</gene>
<dbReference type="KEGG" id="csv:101204894"/>
<dbReference type="eggNOG" id="ENOG502RTS2">
    <property type="taxonomic scope" value="Eukaryota"/>
</dbReference>
<evidence type="ECO:0000256" key="4">
    <source>
        <dbReference type="ARBA" id="ARBA00023163"/>
    </source>
</evidence>
<dbReference type="Gramene" id="KGN54443">
    <property type="protein sequence ID" value="KGN54443"/>
    <property type="gene ID" value="Csa_4G332100"/>
</dbReference>
<reference evidence="9 10" key="3">
    <citation type="journal article" date="2010" name="BMC Genomics">
        <title>Transcriptome sequencing and comparative analysis of cucumber flowers with different sex types.</title>
        <authorList>
            <person name="Guo S."/>
            <person name="Zheng Y."/>
            <person name="Joung J.G."/>
            <person name="Liu S."/>
            <person name="Zhang Z."/>
            <person name="Crasta O.R."/>
            <person name="Sobral B.W."/>
            <person name="Xu Y."/>
            <person name="Huang S."/>
            <person name="Fei Z."/>
        </authorList>
    </citation>
    <scope>NUCLEOTIDE SEQUENCE [LARGE SCALE GENOMIC DNA]</scope>
    <source>
        <strain evidence="10">cv. 9930</strain>
    </source>
</reference>
<feature type="region of interest" description="Disordered" evidence="7">
    <location>
        <begin position="207"/>
        <end position="232"/>
    </location>
</feature>
<dbReference type="Proteomes" id="UP000029981">
    <property type="component" value="Chromosome 4"/>
</dbReference>
<feature type="compositionally biased region" description="Pro residues" evidence="7">
    <location>
        <begin position="40"/>
        <end position="63"/>
    </location>
</feature>
<sequence length="335" mass="37646">MRNHKFRFSDMIPNAWFYKLKEIGGASRPKSFRSNKNPHAHPPPPPPPSKHKQQPPPPPPPPHSRSRKSYYFTRQLQSNDAYFINSPPPSPPLLPVPIPPRKSTKQPKPGRKQTSSRSSAKLLSSSSLACSCHTTAESIWTKSDSPPQFSTSPSDTSPDFRTDKILTAEASEHFEHDIVIDVSSNYSNNAVIGAFDELELPPIITKQKKKTETKQRTTTTTTTGTKKVAGNSPGVRLRIHSPKIGYRKMGGRKSVSSRRSLSESLAIMKSSYDPQKDFRESMVEMIVENNIRSSKELEDLLACYLCLNADEYHDLIIKVFKQIWFDLTQPSPPPL</sequence>
<feature type="compositionally biased region" description="Polar residues" evidence="7">
    <location>
        <begin position="140"/>
        <end position="157"/>
    </location>
</feature>
<organism evidence="9 10">
    <name type="scientific">Cucumis sativus</name>
    <name type="common">Cucumber</name>
    <dbReference type="NCBI Taxonomy" id="3659"/>
    <lineage>
        <taxon>Eukaryota</taxon>
        <taxon>Viridiplantae</taxon>
        <taxon>Streptophyta</taxon>
        <taxon>Embryophyta</taxon>
        <taxon>Tracheophyta</taxon>
        <taxon>Spermatophyta</taxon>
        <taxon>Magnoliopsida</taxon>
        <taxon>eudicotyledons</taxon>
        <taxon>Gunneridae</taxon>
        <taxon>Pentapetalae</taxon>
        <taxon>rosids</taxon>
        <taxon>fabids</taxon>
        <taxon>Cucurbitales</taxon>
        <taxon>Cucurbitaceae</taxon>
        <taxon>Benincaseae</taxon>
        <taxon>Cucumis</taxon>
    </lineage>
</organism>
<evidence type="ECO:0000256" key="1">
    <source>
        <dbReference type="ARBA" id="ARBA00004123"/>
    </source>
</evidence>
<dbReference type="NCBIfam" id="TIGR01568">
    <property type="entry name" value="A_thal_3678"/>
    <property type="match status" value="1"/>
</dbReference>
<dbReference type="OrthoDB" id="1928390at2759"/>
<keyword evidence="2 6" id="KW-0678">Repressor</keyword>
<evidence type="ECO:0000313" key="10">
    <source>
        <dbReference type="Proteomes" id="UP000029981"/>
    </source>
</evidence>
<dbReference type="AlphaFoldDB" id="A0A0A0KY70"/>
<reference evidence="9 10" key="4">
    <citation type="journal article" date="2011" name="BMC Genomics">
        <title>RNA-Seq improves annotation of protein-coding genes in the cucumber genome.</title>
        <authorList>
            <person name="Li Z."/>
            <person name="Zhang Z."/>
            <person name="Yan P."/>
            <person name="Huang S."/>
            <person name="Fei Z."/>
            <person name="Lin K."/>
        </authorList>
    </citation>
    <scope>NUCLEOTIDE SEQUENCE [LARGE SCALE GENOMIC DNA]</scope>
    <source>
        <strain evidence="10">cv. 9930</strain>
    </source>
</reference>
<evidence type="ECO:0000256" key="5">
    <source>
        <dbReference type="ARBA" id="ARBA00023242"/>
    </source>
</evidence>
<keyword evidence="3 6" id="KW-0805">Transcription regulation</keyword>
<keyword evidence="5 6" id="KW-0539">Nucleus</keyword>
<dbReference type="OMA" id="MENNIRT"/>
<reference evidence="9 10" key="2">
    <citation type="journal article" date="2009" name="PLoS ONE">
        <title>An integrated genetic and cytogenetic map of the cucumber genome.</title>
        <authorList>
            <person name="Ren Y."/>
            <person name="Zhang Z."/>
            <person name="Liu J."/>
            <person name="Staub J.E."/>
            <person name="Han Y."/>
            <person name="Cheng Z."/>
            <person name="Li X."/>
            <person name="Lu J."/>
            <person name="Miao H."/>
            <person name="Kang H."/>
            <person name="Xie B."/>
            <person name="Gu X."/>
            <person name="Wang X."/>
            <person name="Du Y."/>
            <person name="Jin W."/>
            <person name="Huang S."/>
        </authorList>
    </citation>
    <scope>NUCLEOTIDE SEQUENCE [LARGE SCALE GENOMIC DNA]</scope>
    <source>
        <strain evidence="10">cv. 9930</strain>
    </source>
</reference>
<accession>A0A0A0KY70</accession>
<dbReference type="PROSITE" id="PS51754">
    <property type="entry name" value="OVATE"/>
    <property type="match status" value="1"/>
</dbReference>
<reference evidence="9 10" key="1">
    <citation type="journal article" date="2009" name="Nat. Genet.">
        <title>The genome of the cucumber, Cucumis sativus L.</title>
        <authorList>
            <person name="Huang S."/>
            <person name="Li R."/>
            <person name="Zhang Z."/>
            <person name="Li L."/>
            <person name="Gu X."/>
            <person name="Fan W."/>
            <person name="Lucas W.J."/>
            <person name="Wang X."/>
            <person name="Xie B."/>
            <person name="Ni P."/>
            <person name="Ren Y."/>
            <person name="Zhu H."/>
            <person name="Li J."/>
            <person name="Lin K."/>
            <person name="Jin W."/>
            <person name="Fei Z."/>
            <person name="Li G."/>
            <person name="Staub J."/>
            <person name="Kilian A."/>
            <person name="van der Vossen E.A."/>
            <person name="Wu Y."/>
            <person name="Guo J."/>
            <person name="He J."/>
            <person name="Jia Z."/>
            <person name="Ren Y."/>
            <person name="Tian G."/>
            <person name="Lu Y."/>
            <person name="Ruan J."/>
            <person name="Qian W."/>
            <person name="Wang M."/>
            <person name="Huang Q."/>
            <person name="Li B."/>
            <person name="Xuan Z."/>
            <person name="Cao J."/>
            <person name="Asan"/>
            <person name="Wu Z."/>
            <person name="Zhang J."/>
            <person name="Cai Q."/>
            <person name="Bai Y."/>
            <person name="Zhao B."/>
            <person name="Han Y."/>
            <person name="Li Y."/>
            <person name="Li X."/>
            <person name="Wang S."/>
            <person name="Shi Q."/>
            <person name="Liu S."/>
            <person name="Cho W.K."/>
            <person name="Kim J.Y."/>
            <person name="Xu Y."/>
            <person name="Heller-Uszynska K."/>
            <person name="Miao H."/>
            <person name="Cheng Z."/>
            <person name="Zhang S."/>
            <person name="Wu J."/>
            <person name="Yang Y."/>
            <person name="Kang H."/>
            <person name="Li M."/>
            <person name="Liang H."/>
            <person name="Ren X."/>
            <person name="Shi Z."/>
            <person name="Wen M."/>
            <person name="Jian M."/>
            <person name="Yang H."/>
            <person name="Zhang G."/>
            <person name="Yang Z."/>
            <person name="Chen R."/>
            <person name="Liu S."/>
            <person name="Li J."/>
            <person name="Ma L."/>
            <person name="Liu H."/>
            <person name="Zhou Y."/>
            <person name="Zhao J."/>
            <person name="Fang X."/>
            <person name="Li G."/>
            <person name="Fang L."/>
            <person name="Li Y."/>
            <person name="Liu D."/>
            <person name="Zheng H."/>
            <person name="Zhang Y."/>
            <person name="Qin N."/>
            <person name="Li Z."/>
            <person name="Yang G."/>
            <person name="Yang S."/>
            <person name="Bolund L."/>
            <person name="Kristiansen K."/>
            <person name="Zheng H."/>
            <person name="Li S."/>
            <person name="Zhang X."/>
            <person name="Yang H."/>
            <person name="Wang J."/>
            <person name="Sun R."/>
            <person name="Zhang B."/>
            <person name="Jiang S."/>
            <person name="Wang J."/>
            <person name="Du Y."/>
            <person name="Li S."/>
        </authorList>
    </citation>
    <scope>NUCLEOTIDE SEQUENCE [LARGE SCALE GENOMIC DNA]</scope>
    <source>
        <strain evidence="10">cv. 9930</strain>
    </source>
</reference>
<keyword evidence="4 6" id="KW-0804">Transcription</keyword>
<feature type="compositionally biased region" description="Basic residues" evidence="7">
    <location>
        <begin position="102"/>
        <end position="111"/>
    </location>
</feature>
<dbReference type="InterPro" id="IPR006458">
    <property type="entry name" value="Ovate_C"/>
</dbReference>
<comment type="subcellular location">
    <subcellularLocation>
        <location evidence="1 6">Nucleus</location>
    </subcellularLocation>
</comment>
<dbReference type="InterPro" id="IPR038933">
    <property type="entry name" value="Ovate"/>
</dbReference>
<dbReference type="GO" id="GO:0045892">
    <property type="term" value="P:negative regulation of DNA-templated transcription"/>
    <property type="evidence" value="ECO:0007669"/>
    <property type="project" value="UniProtKB-UniRule"/>
</dbReference>
<protein>
    <recommendedName>
        <fullName evidence="6">Transcription repressor</fullName>
    </recommendedName>
    <alternativeName>
        <fullName evidence="6">Ovate family protein</fullName>
    </alternativeName>
</protein>
<dbReference type="Pfam" id="PF04844">
    <property type="entry name" value="Ovate"/>
    <property type="match status" value="1"/>
</dbReference>
<evidence type="ECO:0000256" key="6">
    <source>
        <dbReference type="RuleBase" id="RU367028"/>
    </source>
</evidence>
<feature type="region of interest" description="Disordered" evidence="7">
    <location>
        <begin position="140"/>
        <end position="160"/>
    </location>
</feature>
<dbReference type="EMBL" id="CM002925">
    <property type="protein sequence ID" value="KGN54443.1"/>
    <property type="molecule type" value="Genomic_DNA"/>
</dbReference>
<dbReference type="GO" id="GO:0003677">
    <property type="term" value="F:DNA binding"/>
    <property type="evidence" value="ECO:0007669"/>
    <property type="project" value="InterPro"/>
</dbReference>
<dbReference type="GO" id="GO:0005634">
    <property type="term" value="C:nucleus"/>
    <property type="evidence" value="ECO:0007669"/>
    <property type="project" value="UniProtKB-SubCell"/>
</dbReference>
<feature type="compositionally biased region" description="Basic residues" evidence="7">
    <location>
        <begin position="30"/>
        <end position="39"/>
    </location>
</feature>
<proteinExistence type="predicted"/>
<keyword evidence="10" id="KW-1185">Reference proteome</keyword>
<evidence type="ECO:0000259" key="8">
    <source>
        <dbReference type="PROSITE" id="PS51754"/>
    </source>
</evidence>
<dbReference type="InterPro" id="IPR025830">
    <property type="entry name" value="DNA_bnd_dom_ovate"/>
</dbReference>
<feature type="compositionally biased region" description="Low complexity" evidence="7">
    <location>
        <begin position="216"/>
        <end position="227"/>
    </location>
</feature>
<evidence type="ECO:0000256" key="2">
    <source>
        <dbReference type="ARBA" id="ARBA00022491"/>
    </source>
</evidence>
<feature type="compositionally biased region" description="Pro residues" evidence="7">
    <location>
        <begin position="86"/>
        <end position="100"/>
    </location>
</feature>